<dbReference type="RefSeq" id="WP_109618083.1">
    <property type="nucleotide sequence ID" value="NZ_PPEI02000001.1"/>
</dbReference>
<evidence type="ECO:0000313" key="1">
    <source>
        <dbReference type="EMBL" id="PWN67595.1"/>
    </source>
</evidence>
<name>A0A316X1N7_9FLAO</name>
<organism evidence="1 2">
    <name type="scientific">Chryseobacterium oncorhynchi</name>
    <dbReference type="NCBI Taxonomy" id="741074"/>
    <lineage>
        <taxon>Bacteria</taxon>
        <taxon>Pseudomonadati</taxon>
        <taxon>Bacteroidota</taxon>
        <taxon>Flavobacteriia</taxon>
        <taxon>Flavobacteriales</taxon>
        <taxon>Weeksellaceae</taxon>
        <taxon>Chryseobacterium group</taxon>
        <taxon>Chryseobacterium</taxon>
    </lineage>
</organism>
<accession>A0A316X1N7</accession>
<dbReference type="OrthoDB" id="1272955at2"/>
<evidence type="ECO:0000313" key="2">
    <source>
        <dbReference type="Proteomes" id="UP000236182"/>
    </source>
</evidence>
<dbReference type="EMBL" id="PPEI02000001">
    <property type="protein sequence ID" value="PWN67595.1"/>
    <property type="molecule type" value="Genomic_DNA"/>
</dbReference>
<dbReference type="AlphaFoldDB" id="A0A316X1N7"/>
<keyword evidence="2" id="KW-1185">Reference proteome</keyword>
<sequence length="110" mass="12899">MKAYDVRLSQEQLEQVEDLAGAGYDIDRIAVYLDIPRKELRKEFQQEYSFVRYHYDRGILVVEAETGMKLAQIAKSGNITAIQQMTKLRENQRLVELRKRIMYGEEIDGL</sequence>
<evidence type="ECO:0008006" key="3">
    <source>
        <dbReference type="Google" id="ProtNLM"/>
    </source>
</evidence>
<dbReference type="Proteomes" id="UP000236182">
    <property type="component" value="Unassembled WGS sequence"/>
</dbReference>
<reference evidence="1" key="1">
    <citation type="submission" date="2018-04" db="EMBL/GenBank/DDBJ databases">
        <title>Draft Genome Sequences of Chryseobacterium lactis NCTC11390T isolated from milk, Chryseobacterium oncorhynchi 701B-08T from rainbow trout, and Chryseobacterium viscerum 687B-08T from diseased fish.</title>
        <authorList>
            <person name="Jeong J.-J."/>
            <person name="Lee Y.J."/>
            <person name="Pathiraja D."/>
            <person name="Park B."/>
            <person name="Choi I.-G."/>
            <person name="Kim K.D."/>
        </authorList>
    </citation>
    <scope>NUCLEOTIDE SEQUENCE [LARGE SCALE GENOMIC DNA]</scope>
    <source>
        <strain evidence="1">701B-08</strain>
    </source>
</reference>
<gene>
    <name evidence="1" type="ORF">C1638_003115</name>
</gene>
<comment type="caution">
    <text evidence="1">The sequence shown here is derived from an EMBL/GenBank/DDBJ whole genome shotgun (WGS) entry which is preliminary data.</text>
</comment>
<protein>
    <recommendedName>
        <fullName evidence="3">Helix-turn-helix domain containing protein</fullName>
    </recommendedName>
</protein>
<proteinExistence type="predicted"/>